<dbReference type="Proteomes" id="UP000184139">
    <property type="component" value="Unassembled WGS sequence"/>
</dbReference>
<reference evidence="2 3" key="1">
    <citation type="submission" date="2016-11" db="EMBL/GenBank/DDBJ databases">
        <authorList>
            <person name="Jaros S."/>
            <person name="Januszkiewicz K."/>
            <person name="Wedrychowicz H."/>
        </authorList>
    </citation>
    <scope>NUCLEOTIDE SEQUENCE [LARGE SCALE GENOMIC DNA]</scope>
    <source>
        <strain evidence="2 3">DSM 9705</strain>
    </source>
</reference>
<dbReference type="AlphaFoldDB" id="A0A1M5Y135"/>
<keyword evidence="3" id="KW-1185">Reference proteome</keyword>
<evidence type="ECO:0000256" key="1">
    <source>
        <dbReference type="SAM" id="Coils"/>
    </source>
</evidence>
<gene>
    <name evidence="2" type="ORF">SAMN02745124_03545</name>
</gene>
<evidence type="ECO:0000313" key="3">
    <source>
        <dbReference type="Proteomes" id="UP000184139"/>
    </source>
</evidence>
<dbReference type="EMBL" id="FQXS01000026">
    <property type="protein sequence ID" value="SHI05767.1"/>
    <property type="molecule type" value="Genomic_DNA"/>
</dbReference>
<organism evidence="2 3">
    <name type="scientific">Desulfofustis glycolicus DSM 9705</name>
    <dbReference type="NCBI Taxonomy" id="1121409"/>
    <lineage>
        <taxon>Bacteria</taxon>
        <taxon>Pseudomonadati</taxon>
        <taxon>Thermodesulfobacteriota</taxon>
        <taxon>Desulfobulbia</taxon>
        <taxon>Desulfobulbales</taxon>
        <taxon>Desulfocapsaceae</taxon>
        <taxon>Desulfofustis</taxon>
    </lineage>
</organism>
<protein>
    <submittedName>
        <fullName evidence="2">Uncharacterized protein</fullName>
    </submittedName>
</protein>
<name>A0A1M5Y135_9BACT</name>
<dbReference type="RefSeq" id="WP_073378134.1">
    <property type="nucleotide sequence ID" value="NZ_FQXS01000026.1"/>
</dbReference>
<accession>A0A1M5Y135</accession>
<feature type="coiled-coil region" evidence="1">
    <location>
        <begin position="46"/>
        <end position="96"/>
    </location>
</feature>
<sequence>MIDRQTFITELEAAIERWHKEIVKFKVIAEAEEEEPDAQIEYYQVIEEIAAKQDAIEDRLEHLKTDGATGWNETVKDEIETLSASLEEAIESARRTIN</sequence>
<proteinExistence type="predicted"/>
<keyword evidence="1" id="KW-0175">Coiled coil</keyword>
<evidence type="ECO:0000313" key="2">
    <source>
        <dbReference type="EMBL" id="SHI05767.1"/>
    </source>
</evidence>